<dbReference type="RefSeq" id="WP_267654255.1">
    <property type="nucleotide sequence ID" value="NZ_JAOVZR010000001.1"/>
</dbReference>
<evidence type="ECO:0000313" key="3">
    <source>
        <dbReference type="Proteomes" id="UP001073227"/>
    </source>
</evidence>
<sequence length="100" mass="11029">MSRQSRIETRLTEHFQPERLSVVNESHLHAGHHNTDSEGDATFDGAGETHFRIRIVAAAFAGASRIDRHRAVNAALKDELESGLHAMAIEASSPGETTRW</sequence>
<dbReference type="InterPro" id="IPR002634">
    <property type="entry name" value="BolA"/>
</dbReference>
<gene>
    <name evidence="2" type="ORF">OEG84_13675</name>
</gene>
<dbReference type="Gene3D" id="3.30.300.90">
    <property type="entry name" value="BolA-like"/>
    <property type="match status" value="1"/>
</dbReference>
<keyword evidence="3" id="KW-1185">Reference proteome</keyword>
<dbReference type="Proteomes" id="UP001073227">
    <property type="component" value="Unassembled WGS sequence"/>
</dbReference>
<evidence type="ECO:0000256" key="1">
    <source>
        <dbReference type="RuleBase" id="RU003860"/>
    </source>
</evidence>
<reference evidence="2" key="1">
    <citation type="submission" date="2022-10" db="EMBL/GenBank/DDBJ databases">
        <title>Hoeflea sp. G2-23, isolated from marine algae.</title>
        <authorList>
            <person name="Kristyanto S."/>
            <person name="Kim J.M."/>
            <person name="Jeon C.O."/>
        </authorList>
    </citation>
    <scope>NUCLEOTIDE SEQUENCE</scope>
    <source>
        <strain evidence="2">G2-23</strain>
    </source>
</reference>
<organism evidence="2 3">
    <name type="scientific">Hoeflea algicola</name>
    <dbReference type="NCBI Taxonomy" id="2983763"/>
    <lineage>
        <taxon>Bacteria</taxon>
        <taxon>Pseudomonadati</taxon>
        <taxon>Pseudomonadota</taxon>
        <taxon>Alphaproteobacteria</taxon>
        <taxon>Hyphomicrobiales</taxon>
        <taxon>Rhizobiaceae</taxon>
        <taxon>Hoeflea</taxon>
    </lineage>
</organism>
<dbReference type="EMBL" id="JAOVZR010000001">
    <property type="protein sequence ID" value="MCY0148720.1"/>
    <property type="molecule type" value="Genomic_DNA"/>
</dbReference>
<dbReference type="PIRSF" id="PIRSF003113">
    <property type="entry name" value="BolA"/>
    <property type="match status" value="1"/>
</dbReference>
<dbReference type="Pfam" id="PF01722">
    <property type="entry name" value="BolA"/>
    <property type="match status" value="1"/>
</dbReference>
<proteinExistence type="inferred from homology"/>
<comment type="similarity">
    <text evidence="1">Belongs to the BolA/IbaG family.</text>
</comment>
<dbReference type="PANTHER" id="PTHR46230">
    <property type="match status" value="1"/>
</dbReference>
<dbReference type="PANTHER" id="PTHR46230:SF7">
    <property type="entry name" value="BOLA-LIKE PROTEIN 1"/>
    <property type="match status" value="1"/>
</dbReference>
<accession>A0ABT3ZAA8</accession>
<comment type="caution">
    <text evidence="2">The sequence shown here is derived from an EMBL/GenBank/DDBJ whole genome shotgun (WGS) entry which is preliminary data.</text>
</comment>
<evidence type="ECO:0000313" key="2">
    <source>
        <dbReference type="EMBL" id="MCY0148720.1"/>
    </source>
</evidence>
<dbReference type="InterPro" id="IPR036065">
    <property type="entry name" value="BolA-like_sf"/>
</dbReference>
<dbReference type="SUPFAM" id="SSF82657">
    <property type="entry name" value="BolA-like"/>
    <property type="match status" value="1"/>
</dbReference>
<protein>
    <submittedName>
        <fullName evidence="2">BolA family transcriptional regulator</fullName>
    </submittedName>
</protein>
<name>A0ABT3ZAA8_9HYPH</name>